<sequence length="65" mass="7324">MEIYPGISMDPHIRFGKPCLTGTRIDVATVIGALAVDETLETVEEAYQISRDQILTALRYDRRTL</sequence>
<dbReference type="STRING" id="42253.NITMOv2_1310"/>
<dbReference type="InterPro" id="IPR007367">
    <property type="entry name" value="DUF433"/>
</dbReference>
<dbReference type="Proteomes" id="UP000069205">
    <property type="component" value="Chromosome"/>
</dbReference>
<protein>
    <recommendedName>
        <fullName evidence="3">DUF433 domain-containing protein</fullName>
    </recommendedName>
</protein>
<name>A0A0K2G9W2_NITMO</name>
<dbReference type="InterPro" id="IPR009057">
    <property type="entry name" value="Homeodomain-like_sf"/>
</dbReference>
<keyword evidence="2" id="KW-1185">Reference proteome</keyword>
<gene>
    <name evidence="1" type="ORF">NITMOv2_1310</name>
</gene>
<proteinExistence type="predicted"/>
<dbReference type="Gene3D" id="1.10.10.10">
    <property type="entry name" value="Winged helix-like DNA-binding domain superfamily/Winged helix DNA-binding domain"/>
    <property type="match status" value="1"/>
</dbReference>
<dbReference type="PATRIC" id="fig|42253.5.peg.1291"/>
<dbReference type="EMBL" id="CP011801">
    <property type="protein sequence ID" value="ALA57738.1"/>
    <property type="molecule type" value="Genomic_DNA"/>
</dbReference>
<accession>A0A0K2G9W2</accession>
<dbReference type="InterPro" id="IPR036388">
    <property type="entry name" value="WH-like_DNA-bd_sf"/>
</dbReference>
<dbReference type="KEGG" id="nmv:NITMOv2_1310"/>
<dbReference type="SUPFAM" id="SSF46689">
    <property type="entry name" value="Homeodomain-like"/>
    <property type="match status" value="1"/>
</dbReference>
<dbReference type="AlphaFoldDB" id="A0A0K2G9W2"/>
<evidence type="ECO:0008006" key="3">
    <source>
        <dbReference type="Google" id="ProtNLM"/>
    </source>
</evidence>
<dbReference type="Pfam" id="PF04255">
    <property type="entry name" value="DUF433"/>
    <property type="match status" value="1"/>
</dbReference>
<reference evidence="1 2" key="1">
    <citation type="journal article" date="2015" name="Proc. Natl. Acad. Sci. U.S.A.">
        <title>Expanded metabolic versatility of ubiquitous nitrite-oxidizing bacteria from the genus Nitrospira.</title>
        <authorList>
            <person name="Koch H."/>
            <person name="Lucker S."/>
            <person name="Albertsen M."/>
            <person name="Kitzinger K."/>
            <person name="Herbold C."/>
            <person name="Spieck E."/>
            <person name="Nielsen P.H."/>
            <person name="Wagner M."/>
            <person name="Daims H."/>
        </authorList>
    </citation>
    <scope>NUCLEOTIDE SEQUENCE [LARGE SCALE GENOMIC DNA]</scope>
    <source>
        <strain evidence="1 2">NSP M-1</strain>
    </source>
</reference>
<evidence type="ECO:0000313" key="1">
    <source>
        <dbReference type="EMBL" id="ALA57738.1"/>
    </source>
</evidence>
<organism evidence="1 2">
    <name type="scientific">Nitrospira moscoviensis</name>
    <dbReference type="NCBI Taxonomy" id="42253"/>
    <lineage>
        <taxon>Bacteria</taxon>
        <taxon>Pseudomonadati</taxon>
        <taxon>Nitrospirota</taxon>
        <taxon>Nitrospiria</taxon>
        <taxon>Nitrospirales</taxon>
        <taxon>Nitrospiraceae</taxon>
        <taxon>Nitrospira</taxon>
    </lineage>
</organism>
<dbReference type="RefSeq" id="WP_053379020.1">
    <property type="nucleotide sequence ID" value="NZ_CP011801.1"/>
</dbReference>
<evidence type="ECO:0000313" key="2">
    <source>
        <dbReference type="Proteomes" id="UP000069205"/>
    </source>
</evidence>
<dbReference type="OrthoDB" id="9808242at2"/>